<accession>A0A1X7VL43</accession>
<keyword evidence="1" id="KW-0732">Signal</keyword>
<evidence type="ECO:0008006" key="4">
    <source>
        <dbReference type="Google" id="ProtNLM"/>
    </source>
</evidence>
<proteinExistence type="predicted"/>
<evidence type="ECO:0000313" key="3">
    <source>
        <dbReference type="Proteomes" id="UP000007879"/>
    </source>
</evidence>
<protein>
    <recommendedName>
        <fullName evidence="4">FZ domain-containing protein</fullName>
    </recommendedName>
</protein>
<feature type="chain" id="PRO_5010888066" description="FZ domain-containing protein" evidence="1">
    <location>
        <begin position="18"/>
        <end position="309"/>
    </location>
</feature>
<dbReference type="KEGG" id="aqu:100637743"/>
<sequence length="309" mass="34668">MYLLLALLFLFLVQNDCQELFLTIREEENGQELSESNNISSRIAEMYQTTTYSNSSSRCICQAVQGENSLLEYTSNIESCISDPYNSSALGVCSSLFFKNATYSTMYRIEVKDASSDNSSRRTMTVTQFCDKMESVRESLAKFETLLAQTLVCVYLNTCDDKNFCLISYINWLCMTQLDLYRNSSTSNRSSRESADFGIESDGTQYNPVKPCYGVCTNVLRDCPYYLPSSYQHATINNEGEYSYVTMEYVYGGYPAFACPGSSSVSDEKSNSSYGTESNCILVGESGAPSNRMSFLMMLVTLTLLNILM</sequence>
<dbReference type="InParanoid" id="A0A1X7VL43"/>
<evidence type="ECO:0000313" key="2">
    <source>
        <dbReference type="EnsemblMetazoa" id="Aqu2.1.41101_001"/>
    </source>
</evidence>
<reference evidence="2" key="2">
    <citation type="submission" date="2017-05" db="UniProtKB">
        <authorList>
            <consortium name="EnsemblMetazoa"/>
        </authorList>
    </citation>
    <scope>IDENTIFICATION</scope>
</reference>
<organism evidence="2">
    <name type="scientific">Amphimedon queenslandica</name>
    <name type="common">Sponge</name>
    <dbReference type="NCBI Taxonomy" id="400682"/>
    <lineage>
        <taxon>Eukaryota</taxon>
        <taxon>Metazoa</taxon>
        <taxon>Porifera</taxon>
        <taxon>Demospongiae</taxon>
        <taxon>Heteroscleromorpha</taxon>
        <taxon>Haplosclerida</taxon>
        <taxon>Niphatidae</taxon>
        <taxon>Amphimedon</taxon>
    </lineage>
</organism>
<dbReference type="AlphaFoldDB" id="A0A1X7VL43"/>
<reference evidence="3" key="1">
    <citation type="journal article" date="2010" name="Nature">
        <title>The Amphimedon queenslandica genome and the evolution of animal complexity.</title>
        <authorList>
            <person name="Srivastava M."/>
            <person name="Simakov O."/>
            <person name="Chapman J."/>
            <person name="Fahey B."/>
            <person name="Gauthier M.E."/>
            <person name="Mitros T."/>
            <person name="Richards G.S."/>
            <person name="Conaco C."/>
            <person name="Dacre M."/>
            <person name="Hellsten U."/>
            <person name="Larroux C."/>
            <person name="Putnam N.H."/>
            <person name="Stanke M."/>
            <person name="Adamska M."/>
            <person name="Darling A."/>
            <person name="Degnan S.M."/>
            <person name="Oakley T.H."/>
            <person name="Plachetzki D.C."/>
            <person name="Zhai Y."/>
            <person name="Adamski M."/>
            <person name="Calcino A."/>
            <person name="Cummins S.F."/>
            <person name="Goodstein D.M."/>
            <person name="Harris C."/>
            <person name="Jackson D.J."/>
            <person name="Leys S.P."/>
            <person name="Shu S."/>
            <person name="Woodcroft B.J."/>
            <person name="Vervoort M."/>
            <person name="Kosik K.S."/>
            <person name="Manning G."/>
            <person name="Degnan B.M."/>
            <person name="Rokhsar D.S."/>
        </authorList>
    </citation>
    <scope>NUCLEOTIDE SEQUENCE [LARGE SCALE GENOMIC DNA]</scope>
</reference>
<dbReference type="EnsemblMetazoa" id="Aqu2.1.41101_001">
    <property type="protein sequence ID" value="Aqu2.1.41101_001"/>
    <property type="gene ID" value="Aqu2.1.41101"/>
</dbReference>
<dbReference type="Proteomes" id="UP000007879">
    <property type="component" value="Unassembled WGS sequence"/>
</dbReference>
<dbReference type="EnsemblMetazoa" id="XM_003383631.3">
    <property type="protein sequence ID" value="XP_003383679.1"/>
    <property type="gene ID" value="LOC100637743"/>
</dbReference>
<feature type="signal peptide" evidence="1">
    <location>
        <begin position="1"/>
        <end position="17"/>
    </location>
</feature>
<evidence type="ECO:0000256" key="1">
    <source>
        <dbReference type="SAM" id="SignalP"/>
    </source>
</evidence>
<gene>
    <name evidence="2" type="primary">100637743</name>
</gene>
<dbReference type="OrthoDB" id="10047996at2759"/>
<keyword evidence="3" id="KW-1185">Reference proteome</keyword>
<name>A0A1X7VL43_AMPQE</name>